<keyword evidence="3 6" id="KW-1133">Transmembrane helix</keyword>
<dbReference type="InterPro" id="IPR039844">
    <property type="entry name" value="URB1"/>
</dbReference>
<feature type="transmembrane region" description="Helical" evidence="6">
    <location>
        <begin position="251"/>
        <end position="277"/>
    </location>
</feature>
<comment type="caution">
    <text evidence="8">The sequence shown here is derived from an EMBL/GenBank/DDBJ whole genome shotgun (WGS) entry which is preliminary data.</text>
</comment>
<evidence type="ECO:0000256" key="2">
    <source>
        <dbReference type="ARBA" id="ARBA00022692"/>
    </source>
</evidence>
<feature type="transmembrane region" description="Helical" evidence="6">
    <location>
        <begin position="219"/>
        <end position="239"/>
    </location>
</feature>
<feature type="transmembrane region" description="Helical" evidence="6">
    <location>
        <begin position="100"/>
        <end position="117"/>
    </location>
</feature>
<evidence type="ECO:0000256" key="5">
    <source>
        <dbReference type="SAM" id="MobiDB-lite"/>
    </source>
</evidence>
<dbReference type="PANTHER" id="PTHR13500:SF0">
    <property type="entry name" value="NUCLEOLAR PRE-RIBOSOMAL-ASSOCIATED PROTEIN 1"/>
    <property type="match status" value="1"/>
</dbReference>
<dbReference type="GO" id="GO:0046873">
    <property type="term" value="F:metal ion transmembrane transporter activity"/>
    <property type="evidence" value="ECO:0007669"/>
    <property type="project" value="InterPro"/>
</dbReference>
<dbReference type="EMBL" id="CAJOBA010016556">
    <property type="protein sequence ID" value="CAF3892120.1"/>
    <property type="molecule type" value="Genomic_DNA"/>
</dbReference>
<proteinExistence type="predicted"/>
<feature type="transmembrane region" description="Helical" evidence="6">
    <location>
        <begin position="6"/>
        <end position="32"/>
    </location>
</feature>
<dbReference type="GO" id="GO:0016020">
    <property type="term" value="C:membrane"/>
    <property type="evidence" value="ECO:0007669"/>
    <property type="project" value="UniProtKB-SubCell"/>
</dbReference>
<dbReference type="Pfam" id="PF11707">
    <property type="entry name" value="Npa1"/>
    <property type="match status" value="1"/>
</dbReference>
<dbReference type="GO" id="GO:0005730">
    <property type="term" value="C:nucleolus"/>
    <property type="evidence" value="ECO:0007669"/>
    <property type="project" value="TreeGrafter"/>
</dbReference>
<dbReference type="Pfam" id="PF02535">
    <property type="entry name" value="Zip"/>
    <property type="match status" value="1"/>
</dbReference>
<evidence type="ECO:0000256" key="4">
    <source>
        <dbReference type="ARBA" id="ARBA00023136"/>
    </source>
</evidence>
<feature type="compositionally biased region" description="Basic residues" evidence="5">
    <location>
        <begin position="569"/>
        <end position="579"/>
    </location>
</feature>
<evidence type="ECO:0000313" key="9">
    <source>
        <dbReference type="EMBL" id="CAF3892120.1"/>
    </source>
</evidence>
<comment type="subcellular location">
    <subcellularLocation>
        <location evidence="1">Membrane</location>
        <topology evidence="1">Multi-pass membrane protein</topology>
    </subcellularLocation>
</comment>
<evidence type="ECO:0000313" key="8">
    <source>
        <dbReference type="EMBL" id="CAF1119322.1"/>
    </source>
</evidence>
<dbReference type="Proteomes" id="UP000682733">
    <property type="component" value="Unassembled WGS sequence"/>
</dbReference>
<feature type="transmembrane region" description="Helical" evidence="6">
    <location>
        <begin position="192"/>
        <end position="213"/>
    </location>
</feature>
<feature type="region of interest" description="Disordered" evidence="5">
    <location>
        <begin position="562"/>
        <end position="585"/>
    </location>
</feature>
<feature type="transmembrane region" description="Helical" evidence="6">
    <location>
        <begin position="53"/>
        <end position="75"/>
    </location>
</feature>
<dbReference type="GO" id="GO:0000466">
    <property type="term" value="P:maturation of 5.8S rRNA from tricistronic rRNA transcript (SSU-rRNA, 5.8S rRNA, LSU-rRNA)"/>
    <property type="evidence" value="ECO:0007669"/>
    <property type="project" value="TreeGrafter"/>
</dbReference>
<keyword evidence="4 6" id="KW-0472">Membrane</keyword>
<dbReference type="InterPro" id="IPR021714">
    <property type="entry name" value="URB1_N"/>
</dbReference>
<accession>A0A8S2ECF3</accession>
<protein>
    <recommendedName>
        <fullName evidence="7">URB1 N-terminal domain-containing protein</fullName>
    </recommendedName>
</protein>
<dbReference type="InterPro" id="IPR003689">
    <property type="entry name" value="ZIP"/>
</dbReference>
<reference evidence="8" key="1">
    <citation type="submission" date="2021-02" db="EMBL/GenBank/DDBJ databases">
        <authorList>
            <person name="Nowell W R."/>
        </authorList>
    </citation>
    <scope>NUCLEOTIDE SEQUENCE</scope>
</reference>
<dbReference type="Proteomes" id="UP000677228">
    <property type="component" value="Unassembled WGS sequence"/>
</dbReference>
<gene>
    <name evidence="8" type="ORF">OVA965_LOCUS20102</name>
    <name evidence="9" type="ORF">TMI583_LOCUS20382</name>
</gene>
<evidence type="ECO:0000256" key="3">
    <source>
        <dbReference type="ARBA" id="ARBA00022989"/>
    </source>
</evidence>
<dbReference type="PANTHER" id="PTHR13500">
    <property type="entry name" value="NUCLEOLAR PRERIBOSOMAL-ASSOCIATED PROTEIN 1"/>
    <property type="match status" value="1"/>
</dbReference>
<keyword evidence="2 6" id="KW-0812">Transmembrane</keyword>
<evidence type="ECO:0000256" key="6">
    <source>
        <dbReference type="SAM" id="Phobius"/>
    </source>
</evidence>
<dbReference type="GO" id="GO:0000463">
    <property type="term" value="P:maturation of LSU-rRNA from tricistronic rRNA transcript (SSU-rRNA, 5.8S rRNA, LSU-rRNA)"/>
    <property type="evidence" value="ECO:0007669"/>
    <property type="project" value="TreeGrafter"/>
</dbReference>
<sequence>MNLTIFKLILCVVFLISTLLCSLLPTCLFSFLKNQRTKNNSSTTRRRLFSFNTFLSCISCFGGGVFLGACLLDLLPDVVYHLHATLKSQYDYDNENTKKYPIAELLVAVGLFFVLFIEQLILKLKSNAIQTTKKPVIIEEQSENIIDEHNDHLPLMVTTSSTTGSPDKPIDRFIIDDDDGEKNKTRVAMARNFIMILSLIIHSYLEGIALGSLNERLPLLQLFLAIIIHKSIIAFSVGLKLVTTVRSTKQFIYISCIVFSLATPFGILSVLGVQALFLKNRLTILINDILRAFACGTFFYITFFDVLPNELNMSTNKRTLTEFNEHIRLLLDDQQAIVNLIKDLCALSPNLETILSLINEEKRKSSETTTLYRFCTTILETLSSNEDLIAQYSLVGETLVKTFISTSIKSIYFMLSARNTASHLKTTLNLLQSMIKQNEFCARTTITAIDFKRLCWRPLLKRRDVRDPNDVRQCMIKFFLSSLVYQHLETIRLLIKEKELFHDIFSGLIYDTSETVSYVLEELCSNVIMVPSVTKTDKMHLFDEKNLKSLLKLYHWKGERRHKDVEKEKKHRNHTKKQRNQTQDILDVNESDDEMDVDNTETLNEIRRLIHRFLIVLLNSKLYGIMFFDRTFGTSSKNANLLIFKVITGLSPATINDDYVKNLIVTCLTTCPDLLHRYFKFIRYALEPRQNKNWITTIEFFCEIIQQQKPVKQWLDIFENVNDPLILAEIFINLSLPMDIAGKFDEVIKSSDSTIQMACFKLLSVILLRVKTILSILNDHPLTCDRDIVLEHYKEAILRFVPKPDRFCESLNLLKKSEENSNADHYQLYIEAYMELLRFYSSCFLTISMSNSLDLLLSNSVIHLLVLIKQYCLTNNDLLLKYFDCIQCISSDSIEDSVWARQNKEIGCTPIHLLLKLARQINQHSKMAKQLANIIIKFSSLNENNQDELVIWLYTWLKLDDVNSDHIEQFLSSTIEKVILNPYPLLENFVDESDDRIIDENSFVVTDKSSLSYSIMLYAALDNLVHSTSMNENIDQYVASVVFQVYIQMSNPSLLMPSQSTMHKLTEVYLKNLQTTTYVRQLLNKMTTNTLELLPSNDEVSYI</sequence>
<dbReference type="EMBL" id="CAJNOK010010575">
    <property type="protein sequence ID" value="CAF1119322.1"/>
    <property type="molecule type" value="Genomic_DNA"/>
</dbReference>
<evidence type="ECO:0000313" key="10">
    <source>
        <dbReference type="Proteomes" id="UP000677228"/>
    </source>
</evidence>
<evidence type="ECO:0000256" key="1">
    <source>
        <dbReference type="ARBA" id="ARBA00004141"/>
    </source>
</evidence>
<evidence type="ECO:0000259" key="7">
    <source>
        <dbReference type="Pfam" id="PF11707"/>
    </source>
</evidence>
<organism evidence="8 10">
    <name type="scientific">Didymodactylos carnosus</name>
    <dbReference type="NCBI Taxonomy" id="1234261"/>
    <lineage>
        <taxon>Eukaryota</taxon>
        <taxon>Metazoa</taxon>
        <taxon>Spiralia</taxon>
        <taxon>Gnathifera</taxon>
        <taxon>Rotifera</taxon>
        <taxon>Eurotatoria</taxon>
        <taxon>Bdelloidea</taxon>
        <taxon>Philodinida</taxon>
        <taxon>Philodinidae</taxon>
        <taxon>Didymodactylos</taxon>
    </lineage>
</organism>
<feature type="domain" description="URB1 N-terminal" evidence="7">
    <location>
        <begin position="360"/>
        <end position="696"/>
    </location>
</feature>
<dbReference type="AlphaFoldDB" id="A0A8S2ECF3"/>
<name>A0A8S2ECF3_9BILA</name>